<dbReference type="Gene3D" id="3.30.379.30">
    <property type="match status" value="1"/>
</dbReference>
<sequence length="780" mass="82693">MSARPGRIALAGLAALALCGTALAQDDQVIVIPSFGATDAGSPPGQPILDAPLDPLGQGAGRLERTRAAQDGGGATDPRGPILAPLLSPLPILPGHKTLRLQGEYPSAEFSLFLPQGQPPGALILDHDSGIAVLPERSVMEVFVNDVSMGEFTLGKAPGDAPDTVGVPATAWQAGFNTVRLAMKQVHRIYCGPDAAFDLWTDIDLSNSGALIDAPSQSSGPADFLAAVARDAADGNPVELRDPAGISIWARPVLDAVALQLGKLVGGHTLSYTDSPVWDVAQLGGAAGASHARITLIPATVGGAATPFSQAEFRRAGDGAEVLVLHVDTSQGDLDRVEADLTGVLEGLMAGAGATARRTTGVSIGAETALRAGEPVRLDRIGLDTVTTSSHYFSRPQVFTLPRDWLILTAQKAILHLDYAYARNLPENSQLLIKVNGETVRLLPLEDEGGKPIEQFPVKFQADLLKEGPNLLQFEAMIPGSPTDYACPTEAFPKLEIRGSSTLTVPSSPKMRLPDIRQAVARLRAGNIQLSQLSVGDMGMADRLALVTALGAPARGSTRLEVLTSDQLTRLPLGDYTFSRLALRDVLTIPPRIDLPATDPGGRIGALPGDSIFDIGTVEERDGYNGLFGQALANWGASANAVRERLFPDADRAATEWLSGQRGRAILMQLDATQPNALWLVLGPDVAFAEVASMIASARRTIAGPNGQMSVLGHDNIWRNWADTRRMPQLQEQITIANFRPILGNYASWRPVYFAAILFGMALVFAAIALRLVVLTRRND</sequence>
<comment type="caution">
    <text evidence="3">The sequence shown here is derived from an EMBL/GenBank/DDBJ whole genome shotgun (WGS) entry which is preliminary data.</text>
</comment>
<keyword evidence="1" id="KW-1003">Cell membrane</keyword>
<gene>
    <name evidence="3" type="ORF">ILP92_12750</name>
</gene>
<comment type="function">
    <text evidence="1">Binds the cellulose synthase activator, bis-(3'-5') cyclic diguanylic acid (c-di-GMP).</text>
</comment>
<keyword evidence="1" id="KW-0732">Signal</keyword>
<dbReference type="Gene3D" id="2.60.120.260">
    <property type="entry name" value="Galactose-binding domain-like"/>
    <property type="match status" value="2"/>
</dbReference>
<dbReference type="GO" id="GO:0006011">
    <property type="term" value="P:UDP-alpha-D-glucose metabolic process"/>
    <property type="evidence" value="ECO:0007669"/>
    <property type="project" value="InterPro"/>
</dbReference>
<name>A0A934IIM5_9RHOB</name>
<evidence type="ECO:0000259" key="2">
    <source>
        <dbReference type="Pfam" id="PF20916"/>
    </source>
</evidence>
<keyword evidence="1" id="KW-0135">Cellulose biosynthesis</keyword>
<keyword evidence="1" id="KW-0973">c-di-GMP</keyword>
<proteinExistence type="inferred from homology"/>
<dbReference type="InterPro" id="IPR048861">
    <property type="entry name" value="BscB-like_C"/>
</dbReference>
<organism evidence="3 4">
    <name type="scientific">Palleronia pontilimi</name>
    <dbReference type="NCBI Taxonomy" id="1964209"/>
    <lineage>
        <taxon>Bacteria</taxon>
        <taxon>Pseudomonadati</taxon>
        <taxon>Pseudomonadota</taxon>
        <taxon>Alphaproteobacteria</taxon>
        <taxon>Rhodobacterales</taxon>
        <taxon>Roseobacteraceae</taxon>
        <taxon>Palleronia</taxon>
    </lineage>
</organism>
<keyword evidence="1" id="KW-0472">Membrane</keyword>
<keyword evidence="1" id="KW-0812">Transmembrane</keyword>
<feature type="domain" description="Cellulose synthase subunit B-like C-terminal" evidence="2">
    <location>
        <begin position="644"/>
        <end position="777"/>
    </location>
</feature>
<evidence type="ECO:0000313" key="4">
    <source>
        <dbReference type="Proteomes" id="UP000642488"/>
    </source>
</evidence>
<dbReference type="Gene3D" id="3.30.379.20">
    <property type="match status" value="1"/>
</dbReference>
<dbReference type="GO" id="GO:0030244">
    <property type="term" value="P:cellulose biosynthetic process"/>
    <property type="evidence" value="ECO:0007669"/>
    <property type="project" value="UniProtKB-KW"/>
</dbReference>
<feature type="transmembrane region" description="Helical" evidence="1">
    <location>
        <begin position="752"/>
        <end position="774"/>
    </location>
</feature>
<dbReference type="RefSeq" id="WP_198916794.1">
    <property type="nucleotide sequence ID" value="NZ_JAEKPD010000013.1"/>
</dbReference>
<comment type="subunit">
    <text evidence="1">Tightly associated with the cellulose synthase catalytic subunit.</text>
</comment>
<dbReference type="Gene3D" id="1.20.5.4520">
    <property type="match status" value="1"/>
</dbReference>
<dbReference type="Pfam" id="PF03170">
    <property type="entry name" value="BcsB"/>
    <property type="match status" value="2"/>
</dbReference>
<comment type="similarity">
    <text evidence="1">Belongs to the AcsB/BcsB family.</text>
</comment>
<dbReference type="Proteomes" id="UP000642488">
    <property type="component" value="Unassembled WGS sequence"/>
</dbReference>
<feature type="chain" id="PRO_5038168770" description="Cyclic di-GMP-binding protein" evidence="1">
    <location>
        <begin position="25"/>
        <end position="780"/>
    </location>
</feature>
<protein>
    <recommendedName>
        <fullName evidence="1">Cyclic di-GMP-binding protein</fullName>
    </recommendedName>
    <alternativeName>
        <fullName evidence="1">Cellulose synthase regulatory subunit</fullName>
    </alternativeName>
</protein>
<dbReference type="GO" id="GO:0005886">
    <property type="term" value="C:plasma membrane"/>
    <property type="evidence" value="ECO:0007669"/>
    <property type="project" value="UniProtKB-SubCell"/>
</dbReference>
<reference evidence="3" key="1">
    <citation type="submission" date="2020-12" db="EMBL/GenBank/DDBJ databases">
        <title>Bacterial taxonomy.</title>
        <authorList>
            <person name="Pan X."/>
        </authorList>
    </citation>
    <scope>NUCLEOTIDE SEQUENCE</scope>
    <source>
        <strain evidence="3">KCTC 52957</strain>
    </source>
</reference>
<dbReference type="Pfam" id="PF20916">
    <property type="entry name" value="BscB_a-b"/>
    <property type="match status" value="1"/>
</dbReference>
<feature type="signal peptide" evidence="1">
    <location>
        <begin position="1"/>
        <end position="24"/>
    </location>
</feature>
<keyword evidence="1" id="KW-1133">Transmembrane helix</keyword>
<comment type="subcellular location">
    <subcellularLocation>
        <location evidence="1">Cell inner membrane</location>
    </subcellularLocation>
</comment>
<accession>A0A934IIM5</accession>
<dbReference type="EMBL" id="JAEKPD010000013">
    <property type="protein sequence ID" value="MBJ3763618.1"/>
    <property type="molecule type" value="Genomic_DNA"/>
</dbReference>
<keyword evidence="1" id="KW-0997">Cell inner membrane</keyword>
<evidence type="ECO:0000256" key="1">
    <source>
        <dbReference type="RuleBase" id="RU365021"/>
    </source>
</evidence>
<dbReference type="AlphaFoldDB" id="A0A934IIM5"/>
<comment type="pathway">
    <text evidence="1">Glycan metabolism; bacterial cellulose biosynthesis.</text>
</comment>
<evidence type="ECO:0000313" key="3">
    <source>
        <dbReference type="EMBL" id="MBJ3763618.1"/>
    </source>
</evidence>
<dbReference type="InterPro" id="IPR018513">
    <property type="entry name" value="Cell_synthase_bac"/>
</dbReference>
<keyword evidence="4" id="KW-1185">Reference proteome</keyword>